<keyword evidence="2" id="KW-1185">Reference proteome</keyword>
<reference evidence="1" key="1">
    <citation type="journal article" date="2022" name="bioRxiv">
        <title>Sequencing and chromosome-scale assembly of the giantPleurodeles waltlgenome.</title>
        <authorList>
            <person name="Brown T."/>
            <person name="Elewa A."/>
            <person name="Iarovenko S."/>
            <person name="Subramanian E."/>
            <person name="Araus A.J."/>
            <person name="Petzold A."/>
            <person name="Susuki M."/>
            <person name="Suzuki K.-i.T."/>
            <person name="Hayashi T."/>
            <person name="Toyoda A."/>
            <person name="Oliveira C."/>
            <person name="Osipova E."/>
            <person name="Leigh N.D."/>
            <person name="Simon A."/>
            <person name="Yun M.H."/>
        </authorList>
    </citation>
    <scope>NUCLEOTIDE SEQUENCE</scope>
    <source>
        <strain evidence="1">20211129_DDA</strain>
        <tissue evidence="1">Liver</tissue>
    </source>
</reference>
<evidence type="ECO:0000313" key="1">
    <source>
        <dbReference type="EMBL" id="KAJ1186432.1"/>
    </source>
</evidence>
<organism evidence="1 2">
    <name type="scientific">Pleurodeles waltl</name>
    <name type="common">Iberian ribbed newt</name>
    <dbReference type="NCBI Taxonomy" id="8319"/>
    <lineage>
        <taxon>Eukaryota</taxon>
        <taxon>Metazoa</taxon>
        <taxon>Chordata</taxon>
        <taxon>Craniata</taxon>
        <taxon>Vertebrata</taxon>
        <taxon>Euteleostomi</taxon>
        <taxon>Amphibia</taxon>
        <taxon>Batrachia</taxon>
        <taxon>Caudata</taxon>
        <taxon>Salamandroidea</taxon>
        <taxon>Salamandridae</taxon>
        <taxon>Pleurodelinae</taxon>
        <taxon>Pleurodeles</taxon>
    </lineage>
</organism>
<dbReference type="AlphaFoldDB" id="A0AAV7UBV7"/>
<dbReference type="Proteomes" id="UP001066276">
    <property type="component" value="Chromosome 3_1"/>
</dbReference>
<sequence>VEELDRDPPCPWYSLHWPLSCWLFSYVLEHLRVVLRSLELERWFGVLKSCPVVSSTLS</sequence>
<feature type="non-terminal residue" evidence="1">
    <location>
        <position position="1"/>
    </location>
</feature>
<dbReference type="EMBL" id="JANPWB010000005">
    <property type="protein sequence ID" value="KAJ1186432.1"/>
    <property type="molecule type" value="Genomic_DNA"/>
</dbReference>
<proteinExistence type="predicted"/>
<gene>
    <name evidence="1" type="ORF">NDU88_003213</name>
</gene>
<protein>
    <submittedName>
        <fullName evidence="1">Uncharacterized protein</fullName>
    </submittedName>
</protein>
<accession>A0AAV7UBV7</accession>
<evidence type="ECO:0000313" key="2">
    <source>
        <dbReference type="Proteomes" id="UP001066276"/>
    </source>
</evidence>
<name>A0AAV7UBV7_PLEWA</name>
<comment type="caution">
    <text evidence="1">The sequence shown here is derived from an EMBL/GenBank/DDBJ whole genome shotgun (WGS) entry which is preliminary data.</text>
</comment>
<feature type="non-terminal residue" evidence="1">
    <location>
        <position position="58"/>
    </location>
</feature>